<dbReference type="Gene3D" id="3.60.21.10">
    <property type="match status" value="1"/>
</dbReference>
<feature type="region of interest" description="Disordered" evidence="3">
    <location>
        <begin position="1"/>
        <end position="25"/>
    </location>
</feature>
<dbReference type="InterPro" id="IPR051158">
    <property type="entry name" value="Metallophosphoesterase_sf"/>
</dbReference>
<feature type="region of interest" description="Disordered" evidence="3">
    <location>
        <begin position="511"/>
        <end position="548"/>
    </location>
</feature>
<name>A0ABP9HQY1_9ACTN</name>
<feature type="transmembrane region" description="Helical" evidence="4">
    <location>
        <begin position="34"/>
        <end position="55"/>
    </location>
</feature>
<evidence type="ECO:0000256" key="2">
    <source>
        <dbReference type="ARBA" id="ARBA00022801"/>
    </source>
</evidence>
<evidence type="ECO:0000256" key="1">
    <source>
        <dbReference type="ARBA" id="ARBA00022723"/>
    </source>
</evidence>
<dbReference type="InterPro" id="IPR029052">
    <property type="entry name" value="Metallo-depent_PP-like"/>
</dbReference>
<sequence length="548" mass="56275">MTDEQPPTAGDRGGAHRAPREESGPTLRRLHRRVLRWAALLAVALAGAWVGAALAPGTTTFVGPLQTEVRVSPSASPGVRVDLPPVGQVAFDTHRVPVAVTARITSVDLDAASRLVRSPQQLLALEVTAGDTVRAATVRAAAYGALCTLAGAAGAVLLVFRGVRRPLQVTAAGTALLLAGGGVTVLTFDAGALQQPRFTGLLSQAPYIVTNTRNALDRLESYRTGLSQFVRQVTTLYAVSADLPVQGGAADPTGLGEDVTTVLHISDIHLNPLGFDLAASLVGQFDVQAVVDTGDVTTWGSTLESTTLSRTGTLGAPYVFVRGNHDSVATAEEVARQPGALVLDGGRTEVVAGIRFAGIGDPRFTPAAEGQTAEGSALEQERGATKVLAQAITTWNAEHPEDPVDVALMHNPSAPEPLHGVVPLVLTGHMHSRSVALDEASGTRLMVQGSTGGGGISELERFSEGEPLPLEATLLHFAASGDRQGQLVAYDEVTVGGLGLASVQLERTVVDPDEVPPLRVPSTSPSTGGSADDPGSTASAGSASAAGG</sequence>
<dbReference type="SUPFAM" id="SSF56300">
    <property type="entry name" value="Metallo-dependent phosphatases"/>
    <property type="match status" value="1"/>
</dbReference>
<keyword evidence="4" id="KW-0472">Membrane</keyword>
<feature type="transmembrane region" description="Helical" evidence="4">
    <location>
        <begin position="167"/>
        <end position="188"/>
    </location>
</feature>
<dbReference type="Pfam" id="PF00149">
    <property type="entry name" value="Metallophos"/>
    <property type="match status" value="1"/>
</dbReference>
<dbReference type="EMBL" id="BAABIL010000214">
    <property type="protein sequence ID" value="GAA4976166.1"/>
    <property type="molecule type" value="Genomic_DNA"/>
</dbReference>
<comment type="caution">
    <text evidence="6">The sequence shown here is derived from an EMBL/GenBank/DDBJ whole genome shotgun (WGS) entry which is preliminary data.</text>
</comment>
<keyword evidence="4" id="KW-0812">Transmembrane</keyword>
<protein>
    <submittedName>
        <fullName evidence="6">Metallophosphoesterase</fullName>
    </submittedName>
</protein>
<keyword evidence="2" id="KW-0378">Hydrolase</keyword>
<evidence type="ECO:0000256" key="4">
    <source>
        <dbReference type="SAM" id="Phobius"/>
    </source>
</evidence>
<accession>A0ABP9HQY1</accession>
<dbReference type="PANTHER" id="PTHR31302:SF31">
    <property type="entry name" value="PHOSPHODIESTERASE YAEI"/>
    <property type="match status" value="1"/>
</dbReference>
<feature type="transmembrane region" description="Helical" evidence="4">
    <location>
        <begin position="140"/>
        <end position="160"/>
    </location>
</feature>
<reference evidence="7" key="1">
    <citation type="journal article" date="2019" name="Int. J. Syst. Evol. Microbiol.">
        <title>The Global Catalogue of Microorganisms (GCM) 10K type strain sequencing project: providing services to taxonomists for standard genome sequencing and annotation.</title>
        <authorList>
            <consortium name="The Broad Institute Genomics Platform"/>
            <consortium name="The Broad Institute Genome Sequencing Center for Infectious Disease"/>
            <person name="Wu L."/>
            <person name="Ma J."/>
        </authorList>
    </citation>
    <scope>NUCLEOTIDE SEQUENCE [LARGE SCALE GENOMIC DNA]</scope>
    <source>
        <strain evidence="7">JCM 18126</strain>
    </source>
</reference>
<dbReference type="RefSeq" id="WP_345711976.1">
    <property type="nucleotide sequence ID" value="NZ_BAABIL010000214.1"/>
</dbReference>
<organism evidence="6 7">
    <name type="scientific">Kineococcus glutinatus</name>
    <dbReference type="NCBI Taxonomy" id="1070872"/>
    <lineage>
        <taxon>Bacteria</taxon>
        <taxon>Bacillati</taxon>
        <taxon>Actinomycetota</taxon>
        <taxon>Actinomycetes</taxon>
        <taxon>Kineosporiales</taxon>
        <taxon>Kineosporiaceae</taxon>
        <taxon>Kineococcus</taxon>
    </lineage>
</organism>
<dbReference type="Proteomes" id="UP001501195">
    <property type="component" value="Unassembled WGS sequence"/>
</dbReference>
<keyword evidence="4" id="KW-1133">Transmembrane helix</keyword>
<keyword evidence="7" id="KW-1185">Reference proteome</keyword>
<proteinExistence type="predicted"/>
<evidence type="ECO:0000313" key="7">
    <source>
        <dbReference type="Proteomes" id="UP001501195"/>
    </source>
</evidence>
<keyword evidence="1" id="KW-0479">Metal-binding</keyword>
<dbReference type="PANTHER" id="PTHR31302">
    <property type="entry name" value="TRANSMEMBRANE PROTEIN WITH METALLOPHOSPHOESTERASE DOMAIN-RELATED"/>
    <property type="match status" value="1"/>
</dbReference>
<evidence type="ECO:0000256" key="3">
    <source>
        <dbReference type="SAM" id="MobiDB-lite"/>
    </source>
</evidence>
<evidence type="ECO:0000313" key="6">
    <source>
        <dbReference type="EMBL" id="GAA4976166.1"/>
    </source>
</evidence>
<evidence type="ECO:0000259" key="5">
    <source>
        <dbReference type="Pfam" id="PF00149"/>
    </source>
</evidence>
<feature type="domain" description="Calcineurin-like phosphoesterase" evidence="5">
    <location>
        <begin position="261"/>
        <end position="432"/>
    </location>
</feature>
<dbReference type="InterPro" id="IPR004843">
    <property type="entry name" value="Calcineurin-like_PHP"/>
</dbReference>
<feature type="compositionally biased region" description="Low complexity" evidence="3">
    <location>
        <begin position="528"/>
        <end position="548"/>
    </location>
</feature>
<gene>
    <name evidence="6" type="ORF">GCM10023225_16500</name>
</gene>